<evidence type="ECO:0000256" key="1">
    <source>
        <dbReference type="SAM" id="Coils"/>
    </source>
</evidence>
<sequence length="171" mass="19223">MSPVRHQATMSGTSAEAHENRIATWENAMREGNQAYSAQQDQRAMNEYQAALEQAKLLLKECVQADKPVQVAIDTVMAAYVVSHHNLANVYARQGDINTAACRLCEAHQCLSRICADPAMSCALREAAQRHGRRTYRELLNFSHLYSQHPLVTRTLRICGQFCSLQDQPLH</sequence>
<evidence type="ECO:0000313" key="2">
    <source>
        <dbReference type="EMBL" id="MFJ5446147.1"/>
    </source>
</evidence>
<dbReference type="EMBL" id="JBIWXY010000001">
    <property type="protein sequence ID" value="MFJ5446147.1"/>
    <property type="molecule type" value="Genomic_DNA"/>
</dbReference>
<keyword evidence="3" id="KW-1185">Reference proteome</keyword>
<dbReference type="RefSeq" id="WP_400881258.1">
    <property type="nucleotide sequence ID" value="NZ_JBIWXY010000001.1"/>
</dbReference>
<organism evidence="2 3">
    <name type="scientific">Methylobacillus methanolivorans</name>
    <dbReference type="NCBI Taxonomy" id="1848927"/>
    <lineage>
        <taxon>Bacteria</taxon>
        <taxon>Pseudomonadati</taxon>
        <taxon>Pseudomonadota</taxon>
        <taxon>Betaproteobacteria</taxon>
        <taxon>Nitrosomonadales</taxon>
        <taxon>Methylophilaceae</taxon>
        <taxon>Methylobacillus</taxon>
    </lineage>
</organism>
<evidence type="ECO:0008006" key="4">
    <source>
        <dbReference type="Google" id="ProtNLM"/>
    </source>
</evidence>
<dbReference type="Gene3D" id="1.25.40.10">
    <property type="entry name" value="Tetratricopeptide repeat domain"/>
    <property type="match status" value="1"/>
</dbReference>
<keyword evidence="1" id="KW-0175">Coiled coil</keyword>
<evidence type="ECO:0000313" key="3">
    <source>
        <dbReference type="Proteomes" id="UP001617669"/>
    </source>
</evidence>
<dbReference type="InterPro" id="IPR011990">
    <property type="entry name" value="TPR-like_helical_dom_sf"/>
</dbReference>
<comment type="caution">
    <text evidence="2">The sequence shown here is derived from an EMBL/GenBank/DDBJ whole genome shotgun (WGS) entry which is preliminary data.</text>
</comment>
<name>A0ABW8GL88_9PROT</name>
<protein>
    <recommendedName>
        <fullName evidence="4">Tetratricopeptide repeat protein</fullName>
    </recommendedName>
</protein>
<accession>A0ABW8GL88</accession>
<gene>
    <name evidence="2" type="ORF">ACIKP9_07895</name>
</gene>
<feature type="coiled-coil region" evidence="1">
    <location>
        <begin position="15"/>
        <end position="65"/>
    </location>
</feature>
<reference evidence="2 3" key="1">
    <citation type="submission" date="2024-11" db="EMBL/GenBank/DDBJ databases">
        <authorList>
            <person name="Kaparullina E.N."/>
            <person name="Delegan Y.A."/>
            <person name="Doronina N.V."/>
        </authorList>
    </citation>
    <scope>NUCLEOTIDE SEQUENCE [LARGE SCALE GENOMIC DNA]</scope>
    <source>
        <strain evidence="2 3">7sh_L</strain>
    </source>
</reference>
<dbReference type="Proteomes" id="UP001617669">
    <property type="component" value="Unassembled WGS sequence"/>
</dbReference>
<proteinExistence type="predicted"/>